<reference evidence="4 5" key="1">
    <citation type="journal article" date="2019" name="Sci. Rep.">
        <title>Extended insight into the Mycobacterium chelonae-abscessus complex through whole genome sequencing of Mycobacterium salmoniphilum outbreak and Mycobacterium salmoniphilum-like strains.</title>
        <authorList>
            <person name="Behra P.R.K."/>
            <person name="Das S."/>
            <person name="Pettersson B.M.F."/>
            <person name="Shirreff L."/>
            <person name="DuCote T."/>
            <person name="Jacobsson K.G."/>
            <person name="Ennis D.G."/>
            <person name="Kirsebom L.A."/>
        </authorList>
    </citation>
    <scope>NUCLEOTIDE SEQUENCE [LARGE SCALE GENOMIC DNA]</scope>
    <source>
        <strain evidence="3 4">CCUG 60883</strain>
        <strain evidence="2 5">CCUG 60885</strain>
    </source>
</reference>
<evidence type="ECO:0000313" key="2">
    <source>
        <dbReference type="EMBL" id="TDZ96398.1"/>
    </source>
</evidence>
<evidence type="ECO:0000313" key="5">
    <source>
        <dbReference type="Proteomes" id="UP000295685"/>
    </source>
</evidence>
<gene>
    <name evidence="3" type="ORF">CCUG60883_02799</name>
    <name evidence="2" type="ORF">CCUG60885_02542</name>
</gene>
<accession>A0A4R8SHG4</accession>
<protein>
    <submittedName>
        <fullName evidence="2">Uncharacterized protein</fullName>
    </submittedName>
</protein>
<dbReference type="Proteomes" id="UP000295685">
    <property type="component" value="Unassembled WGS sequence"/>
</dbReference>
<dbReference type="Proteomes" id="UP000294844">
    <property type="component" value="Unassembled WGS sequence"/>
</dbReference>
<dbReference type="EMBL" id="PECK01000003">
    <property type="protein sequence ID" value="TDZ96398.1"/>
    <property type="molecule type" value="Genomic_DNA"/>
</dbReference>
<feature type="region of interest" description="Disordered" evidence="1">
    <location>
        <begin position="49"/>
        <end position="80"/>
    </location>
</feature>
<evidence type="ECO:0000313" key="3">
    <source>
        <dbReference type="EMBL" id="TEA05493.1"/>
    </source>
</evidence>
<name>A0A4R8SHG4_9MYCO</name>
<evidence type="ECO:0000256" key="1">
    <source>
        <dbReference type="SAM" id="MobiDB-lite"/>
    </source>
</evidence>
<dbReference type="AlphaFoldDB" id="A0A4R8SHG4"/>
<comment type="caution">
    <text evidence="2">The sequence shown here is derived from an EMBL/GenBank/DDBJ whole genome shotgun (WGS) entry which is preliminary data.</text>
</comment>
<sequence>MTGYETAATPVMAEPLVPFAPLDMGAGVAAVAAQAASIGVQALGAELPQSGAGPPGMYGTPGVAGSRRRHGARDVVRQTR</sequence>
<proteinExistence type="predicted"/>
<keyword evidence="4" id="KW-1185">Reference proteome</keyword>
<organism evidence="2 5">
    <name type="scientific">Mycobacteroides salmoniphilum</name>
    <dbReference type="NCBI Taxonomy" id="404941"/>
    <lineage>
        <taxon>Bacteria</taxon>
        <taxon>Bacillati</taxon>
        <taxon>Actinomycetota</taxon>
        <taxon>Actinomycetes</taxon>
        <taxon>Mycobacteriales</taxon>
        <taxon>Mycobacteriaceae</taxon>
        <taxon>Mycobacteroides</taxon>
    </lineage>
</organism>
<dbReference type="EMBL" id="PECM01000008">
    <property type="protein sequence ID" value="TEA05493.1"/>
    <property type="molecule type" value="Genomic_DNA"/>
</dbReference>
<evidence type="ECO:0000313" key="4">
    <source>
        <dbReference type="Proteomes" id="UP000294844"/>
    </source>
</evidence>